<keyword evidence="1" id="KW-1133">Transmembrane helix</keyword>
<sequence length="75" mass="8794">MNRMKDTLKDIPIESQIYGWLTSFFGVLTLSEWAILIGIVVTICGYIRESRHKKRMIELEEIRIGIRDKKGKLIE</sequence>
<dbReference type="RefSeq" id="WP_077463882.1">
    <property type="nucleotide sequence ID" value="NZ_MLAA01000035.1"/>
</dbReference>
<keyword evidence="3" id="KW-1185">Reference proteome</keyword>
<accession>A0ABX3KVV4</accession>
<feature type="transmembrane region" description="Helical" evidence="1">
    <location>
        <begin position="20"/>
        <end position="47"/>
    </location>
</feature>
<keyword evidence="1" id="KW-0472">Membrane</keyword>
<keyword evidence="1" id="KW-0812">Transmembrane</keyword>
<gene>
    <name evidence="2" type="ORF">BKG89_08075</name>
</gene>
<reference evidence="2 3" key="1">
    <citation type="submission" date="2016-10" db="EMBL/GenBank/DDBJ databases">
        <title>Rodentibacter gen. nov. and new species.</title>
        <authorList>
            <person name="Christensen H."/>
        </authorList>
    </citation>
    <scope>NUCLEOTIDE SEQUENCE [LARGE SCALE GENOMIC DNA]</scope>
    <source>
        <strain evidence="2 3">1998236014</strain>
    </source>
</reference>
<evidence type="ECO:0000313" key="2">
    <source>
        <dbReference type="EMBL" id="OOF68301.1"/>
    </source>
</evidence>
<evidence type="ECO:0000256" key="1">
    <source>
        <dbReference type="SAM" id="Phobius"/>
    </source>
</evidence>
<name>A0ABX3KVV4_9PAST</name>
<proteinExistence type="predicted"/>
<comment type="caution">
    <text evidence="2">The sequence shown here is derived from an EMBL/GenBank/DDBJ whole genome shotgun (WGS) entry which is preliminary data.</text>
</comment>
<organism evidence="2 3">
    <name type="scientific">Rodentibacter caecimuris</name>
    <dbReference type="NCBI Taxonomy" id="1796644"/>
    <lineage>
        <taxon>Bacteria</taxon>
        <taxon>Pseudomonadati</taxon>
        <taxon>Pseudomonadota</taxon>
        <taxon>Gammaproteobacteria</taxon>
        <taxon>Pasteurellales</taxon>
        <taxon>Pasteurellaceae</taxon>
        <taxon>Rodentibacter</taxon>
    </lineage>
</organism>
<dbReference type="Proteomes" id="UP000188820">
    <property type="component" value="Unassembled WGS sequence"/>
</dbReference>
<evidence type="ECO:0008006" key="4">
    <source>
        <dbReference type="Google" id="ProtNLM"/>
    </source>
</evidence>
<evidence type="ECO:0000313" key="3">
    <source>
        <dbReference type="Proteomes" id="UP000188820"/>
    </source>
</evidence>
<dbReference type="EMBL" id="MLAA01000035">
    <property type="protein sequence ID" value="OOF68301.1"/>
    <property type="molecule type" value="Genomic_DNA"/>
</dbReference>
<dbReference type="Pfam" id="PF16080">
    <property type="entry name" value="Phage_holin_2_3"/>
    <property type="match status" value="1"/>
</dbReference>
<protein>
    <recommendedName>
        <fullName evidence="4">Holin</fullName>
    </recommendedName>
</protein>
<dbReference type="InterPro" id="IPR032118">
    <property type="entry name" value="Phage_holin_HP1"/>
</dbReference>